<comment type="cofactor">
    <cofactor evidence="5">
        <name>Mg(2+)</name>
        <dbReference type="ChEBI" id="CHEBI:18420"/>
    </cofactor>
</comment>
<sequence>MTQTFTPPSYRNAPDVTWSTADLCDSRMDDPAWGLRVLPPVFRPYGGRPWYFGQVVAVPSPDADGALSLAGLLAEPGQGRVLAVDALGNAAHAVLGDRMAAMGVQNGWSGVLLNGYARDTQALARMPLGIHALGTMPNRPRNMAQAAAGTRVLIHGVEIHSGDWLYADTDGVVLLSRRHTDAPGGPAAG</sequence>
<protein>
    <recommendedName>
        <fullName evidence="2">Putative 4-hydroxy-4-methyl-2-oxoglutarate aldolase</fullName>
    </recommendedName>
    <alternativeName>
        <fullName evidence="3">Regulator of ribonuclease activity homolog</fullName>
    </alternativeName>
    <alternativeName>
        <fullName evidence="4">RraA-like protein</fullName>
    </alternativeName>
</protein>
<dbReference type="PANTHER" id="PTHR33254">
    <property type="entry name" value="4-HYDROXY-4-METHYL-2-OXOGLUTARATE ALDOLASE 3-RELATED"/>
    <property type="match status" value="1"/>
</dbReference>
<keyword evidence="5" id="KW-0460">Magnesium</keyword>
<dbReference type="GO" id="GO:0046872">
    <property type="term" value="F:metal ion binding"/>
    <property type="evidence" value="ECO:0007669"/>
    <property type="project" value="UniProtKB-KW"/>
</dbReference>
<organism evidence="6 7">
    <name type="scientific">Achromobacter veterisilvae</name>
    <dbReference type="NCBI Taxonomy" id="2069367"/>
    <lineage>
        <taxon>Bacteria</taxon>
        <taxon>Pseudomonadati</taxon>
        <taxon>Pseudomonadota</taxon>
        <taxon>Betaproteobacteria</taxon>
        <taxon>Burkholderiales</taxon>
        <taxon>Alcaligenaceae</taxon>
        <taxon>Achromobacter</taxon>
    </lineage>
</organism>
<feature type="binding site" evidence="5">
    <location>
        <begin position="96"/>
        <end position="99"/>
    </location>
    <ligand>
        <name>substrate</name>
    </ligand>
</feature>
<evidence type="ECO:0000256" key="5">
    <source>
        <dbReference type="PIRSR" id="PIRSR605493-1"/>
    </source>
</evidence>
<evidence type="ECO:0000313" key="7">
    <source>
        <dbReference type="Proteomes" id="UP000289465"/>
    </source>
</evidence>
<feature type="binding site" evidence="5">
    <location>
        <position position="119"/>
    </location>
    <ligand>
        <name>Mg(2+)</name>
        <dbReference type="ChEBI" id="CHEBI:18420"/>
    </ligand>
</feature>
<dbReference type="PANTHER" id="PTHR33254:SF4">
    <property type="entry name" value="4-HYDROXY-4-METHYL-2-OXOGLUTARATE ALDOLASE 3-RELATED"/>
    <property type="match status" value="1"/>
</dbReference>
<dbReference type="CDD" id="cd16841">
    <property type="entry name" value="RraA_family"/>
    <property type="match status" value="1"/>
</dbReference>
<dbReference type="RefSeq" id="WP_165360111.1">
    <property type="nucleotide sequence ID" value="NZ_UFQC01000006.1"/>
</dbReference>
<accession>A0A446CBM5</accession>
<dbReference type="Proteomes" id="UP000289465">
    <property type="component" value="Unassembled WGS sequence"/>
</dbReference>
<keyword evidence="5" id="KW-0479">Metal-binding</keyword>
<evidence type="ECO:0000256" key="3">
    <source>
        <dbReference type="ARBA" id="ARBA00029596"/>
    </source>
</evidence>
<dbReference type="InterPro" id="IPR036704">
    <property type="entry name" value="RraA/RraA-like_sf"/>
</dbReference>
<dbReference type="EMBL" id="UFQC01000006">
    <property type="protein sequence ID" value="SSW65249.1"/>
    <property type="molecule type" value="Genomic_DNA"/>
</dbReference>
<evidence type="ECO:0000256" key="2">
    <source>
        <dbReference type="ARBA" id="ARBA00016549"/>
    </source>
</evidence>
<evidence type="ECO:0000313" key="6">
    <source>
        <dbReference type="EMBL" id="SSW65249.1"/>
    </source>
</evidence>
<reference evidence="6 7" key="1">
    <citation type="submission" date="2018-07" db="EMBL/GenBank/DDBJ databases">
        <authorList>
            <person name="Peeters C."/>
        </authorList>
    </citation>
    <scope>NUCLEOTIDE SEQUENCE [LARGE SCALE GENOMIC DNA]</scope>
    <source>
        <strain evidence="6 7">LMG 30378</strain>
    </source>
</reference>
<dbReference type="Gene3D" id="3.50.30.40">
    <property type="entry name" value="Ribonuclease E inhibitor RraA/RraA-like"/>
    <property type="match status" value="1"/>
</dbReference>
<comment type="cofactor">
    <cofactor evidence="1">
        <name>a divalent metal cation</name>
        <dbReference type="ChEBI" id="CHEBI:60240"/>
    </cofactor>
</comment>
<dbReference type="SUPFAM" id="SSF89562">
    <property type="entry name" value="RraA-like"/>
    <property type="match status" value="1"/>
</dbReference>
<dbReference type="Pfam" id="PF03737">
    <property type="entry name" value="RraA-like"/>
    <property type="match status" value="1"/>
</dbReference>
<evidence type="ECO:0000256" key="4">
    <source>
        <dbReference type="ARBA" id="ARBA00030169"/>
    </source>
</evidence>
<evidence type="ECO:0000256" key="1">
    <source>
        <dbReference type="ARBA" id="ARBA00001968"/>
    </source>
</evidence>
<feature type="binding site" evidence="5">
    <location>
        <position position="118"/>
    </location>
    <ligand>
        <name>substrate</name>
    </ligand>
</feature>
<dbReference type="InterPro" id="IPR005493">
    <property type="entry name" value="RraA/RraA-like"/>
</dbReference>
<gene>
    <name evidence="6" type="primary">rraA</name>
    <name evidence="6" type="ORF">AVE30378_01409</name>
</gene>
<dbReference type="AlphaFoldDB" id="A0A446CBM5"/>
<name>A0A446CBM5_9BURK</name>
<proteinExistence type="predicted"/>